<dbReference type="InterPro" id="IPR048015">
    <property type="entry name" value="NTP-PPase_MazG-like_N"/>
</dbReference>
<keyword evidence="2" id="KW-0378">Hydrolase</keyword>
<dbReference type="AlphaFoldDB" id="A0A2U1T6P7"/>
<dbReference type="GO" id="GO:0046047">
    <property type="term" value="P:TTP catabolic process"/>
    <property type="evidence" value="ECO:0007669"/>
    <property type="project" value="TreeGrafter"/>
</dbReference>
<dbReference type="Gene3D" id="1.10.287.1080">
    <property type="entry name" value="MazG-like"/>
    <property type="match status" value="1"/>
</dbReference>
<sequence>MTILVLDPRWPEMIPRRALGRILAPVEFAPEVPISLRWDFDELITAKDPSGTGTFVTMDPDERGDGTREVIRATSLDDPVDTARRVMHAARSLGEWEAAQTHESLLPYLEEESREFTEAVRAGASDEELKKELGDVFLQVLFHAEIASRRSAFDLSQVAQSFVDKMRSRAPYLFDGTTEMVEKSRQDELWALGKQNERTRARP</sequence>
<reference evidence="3" key="1">
    <citation type="submission" date="2018-04" db="EMBL/GenBank/DDBJ databases">
        <authorList>
            <person name="Liu S."/>
            <person name="Wang Z."/>
            <person name="Li J."/>
        </authorList>
    </citation>
    <scope>NUCLEOTIDE SEQUENCE [LARGE SCALE GENOMIC DNA]</scope>
    <source>
        <strain evidence="3">2189</strain>
    </source>
</reference>
<dbReference type="InterPro" id="IPR011551">
    <property type="entry name" value="NTP_PyrPHydrolase_MazG"/>
</dbReference>
<comment type="caution">
    <text evidence="2">The sequence shown here is derived from an EMBL/GenBank/DDBJ whole genome shotgun (WGS) entry which is preliminary data.</text>
</comment>
<dbReference type="CDD" id="cd11528">
    <property type="entry name" value="NTP-PPase_MazG_Nterm"/>
    <property type="match status" value="1"/>
</dbReference>
<evidence type="ECO:0000313" key="3">
    <source>
        <dbReference type="Proteomes" id="UP000244989"/>
    </source>
</evidence>
<evidence type="ECO:0000259" key="1">
    <source>
        <dbReference type="Pfam" id="PF03819"/>
    </source>
</evidence>
<dbReference type="KEGG" id="cyz:C3B44_07630"/>
<feature type="domain" description="NTP pyrophosphohydrolase MazG-like" evidence="1">
    <location>
        <begin position="100"/>
        <end position="174"/>
    </location>
</feature>
<dbReference type="GO" id="GO:0006203">
    <property type="term" value="P:dGTP catabolic process"/>
    <property type="evidence" value="ECO:0007669"/>
    <property type="project" value="TreeGrafter"/>
</dbReference>
<dbReference type="EMBL" id="QEEZ01000009">
    <property type="protein sequence ID" value="PWC01690.1"/>
    <property type="molecule type" value="Genomic_DNA"/>
</dbReference>
<dbReference type="PANTHER" id="PTHR30522:SF0">
    <property type="entry name" value="NUCLEOSIDE TRIPHOSPHATE PYROPHOSPHOHYDROLASE"/>
    <property type="match status" value="1"/>
</dbReference>
<dbReference type="OrthoDB" id="9808939at2"/>
<organism evidence="2 3">
    <name type="scientific">Corynebacterium yudongzhengii</name>
    <dbReference type="NCBI Taxonomy" id="2080740"/>
    <lineage>
        <taxon>Bacteria</taxon>
        <taxon>Bacillati</taxon>
        <taxon>Actinomycetota</taxon>
        <taxon>Actinomycetes</taxon>
        <taxon>Mycobacteriales</taxon>
        <taxon>Corynebacteriaceae</taxon>
        <taxon>Corynebacterium</taxon>
    </lineage>
</organism>
<name>A0A2U1T6P7_9CORY</name>
<dbReference type="GO" id="GO:0046052">
    <property type="term" value="P:UTP catabolic process"/>
    <property type="evidence" value="ECO:0007669"/>
    <property type="project" value="TreeGrafter"/>
</dbReference>
<dbReference type="Pfam" id="PF03819">
    <property type="entry name" value="MazG"/>
    <property type="match status" value="1"/>
</dbReference>
<dbReference type="SUPFAM" id="SSF101386">
    <property type="entry name" value="all-alpha NTP pyrophosphatases"/>
    <property type="match status" value="1"/>
</dbReference>
<dbReference type="GO" id="GO:0046076">
    <property type="term" value="P:dTTP catabolic process"/>
    <property type="evidence" value="ECO:0007669"/>
    <property type="project" value="TreeGrafter"/>
</dbReference>
<keyword evidence="3" id="KW-1185">Reference proteome</keyword>
<accession>A0A2U1T6P7</accession>
<dbReference type="PANTHER" id="PTHR30522">
    <property type="entry name" value="NUCLEOSIDE TRIPHOSPHATE PYROPHOSPHOHYDROLASE"/>
    <property type="match status" value="1"/>
</dbReference>
<dbReference type="GO" id="GO:0046061">
    <property type="term" value="P:dATP catabolic process"/>
    <property type="evidence" value="ECO:0007669"/>
    <property type="project" value="TreeGrafter"/>
</dbReference>
<evidence type="ECO:0000313" key="2">
    <source>
        <dbReference type="EMBL" id="PWC01690.1"/>
    </source>
</evidence>
<dbReference type="InterPro" id="IPR004518">
    <property type="entry name" value="MazG-like_dom"/>
</dbReference>
<gene>
    <name evidence="2" type="ORF">DF222_06150</name>
</gene>
<proteinExistence type="predicted"/>
<dbReference type="GO" id="GO:0047429">
    <property type="term" value="F:nucleoside triphosphate diphosphatase activity"/>
    <property type="evidence" value="ECO:0007669"/>
    <property type="project" value="TreeGrafter"/>
</dbReference>
<protein>
    <submittedName>
        <fullName evidence="2">Nucleoside triphosphate hydrolase</fullName>
    </submittedName>
</protein>
<dbReference type="RefSeq" id="WP_108431856.1">
    <property type="nucleotide sequence ID" value="NZ_CP026947.1"/>
</dbReference>
<dbReference type="GO" id="GO:0046081">
    <property type="term" value="P:dUTP catabolic process"/>
    <property type="evidence" value="ECO:0007669"/>
    <property type="project" value="TreeGrafter"/>
</dbReference>
<dbReference type="Proteomes" id="UP000244989">
    <property type="component" value="Unassembled WGS sequence"/>
</dbReference>